<reference evidence="1 2" key="1">
    <citation type="submission" date="2019-09" db="EMBL/GenBank/DDBJ databases">
        <title>Isolation of a novel species in the genus Cupriavidus from patients with sepsis using whole genome sequencing.</title>
        <authorList>
            <person name="Kweon O.J."/>
            <person name="Lee M.-K."/>
        </authorList>
    </citation>
    <scope>NUCLEOTIDE SEQUENCE [LARGE SCALE GENOMIC DNA]</scope>
    <source>
        <strain evidence="1 2">MKL-01</strain>
    </source>
</reference>
<proteinExistence type="predicted"/>
<dbReference type="RefSeq" id="WP_150084190.1">
    <property type="nucleotide sequence ID" value="NZ_VWRN01000053.1"/>
</dbReference>
<dbReference type="InterPro" id="IPR007460">
    <property type="entry name" value="BrnT_toxin"/>
</dbReference>
<comment type="caution">
    <text evidence="1">The sequence shown here is derived from an EMBL/GenBank/DDBJ whole genome shotgun (WGS) entry which is preliminary data.</text>
</comment>
<sequence length="89" mass="10227">MEIEFDCAKDSRNVCQHGISLADAGLMDFDKALIAIDDRRQYGETRYIAYGPIGARLHCLVFTIRGDTLRAISLRKANFREVRDYEQEI</sequence>
<protein>
    <submittedName>
        <fullName evidence="1">BrnT family toxin</fullName>
    </submittedName>
</protein>
<keyword evidence="2" id="KW-1185">Reference proteome</keyword>
<dbReference type="InterPro" id="IPR038573">
    <property type="entry name" value="BrnT_sf"/>
</dbReference>
<dbReference type="AlphaFoldDB" id="A0A5M8AAL3"/>
<gene>
    <name evidence="1" type="ORF">F1599_19650</name>
</gene>
<name>A0A5M8AAL3_9BURK</name>
<dbReference type="Gene3D" id="3.10.450.530">
    <property type="entry name" value="Ribonuclease toxin, BrnT, of type II toxin-antitoxin system"/>
    <property type="match status" value="1"/>
</dbReference>
<dbReference type="Pfam" id="PF04365">
    <property type="entry name" value="BrnT_toxin"/>
    <property type="match status" value="1"/>
</dbReference>
<organism evidence="1 2">
    <name type="scientific">Cupriavidus cauae</name>
    <dbReference type="NCBI Taxonomy" id="2608999"/>
    <lineage>
        <taxon>Bacteria</taxon>
        <taxon>Pseudomonadati</taxon>
        <taxon>Pseudomonadota</taxon>
        <taxon>Betaproteobacteria</taxon>
        <taxon>Burkholderiales</taxon>
        <taxon>Burkholderiaceae</taxon>
        <taxon>Cupriavidus</taxon>
    </lineage>
</organism>
<evidence type="ECO:0000313" key="2">
    <source>
        <dbReference type="Proteomes" id="UP000324324"/>
    </source>
</evidence>
<dbReference type="Proteomes" id="UP000324324">
    <property type="component" value="Unassembled WGS sequence"/>
</dbReference>
<accession>A0A5M8AAL3</accession>
<dbReference type="EMBL" id="VWRN01000053">
    <property type="protein sequence ID" value="KAA6118930.1"/>
    <property type="molecule type" value="Genomic_DNA"/>
</dbReference>
<evidence type="ECO:0000313" key="1">
    <source>
        <dbReference type="EMBL" id="KAA6118930.1"/>
    </source>
</evidence>